<organism evidence="1 2">
    <name type="scientific">Bordetella genomosp. 5</name>
    <dbReference type="NCBI Taxonomy" id="1395608"/>
    <lineage>
        <taxon>Bacteria</taxon>
        <taxon>Pseudomonadati</taxon>
        <taxon>Pseudomonadota</taxon>
        <taxon>Betaproteobacteria</taxon>
        <taxon>Burkholderiales</taxon>
        <taxon>Alcaligenaceae</taxon>
        <taxon>Bordetella</taxon>
    </lineage>
</organism>
<dbReference type="Proteomes" id="UP000216913">
    <property type="component" value="Unassembled WGS sequence"/>
</dbReference>
<accession>A0A261TRA5</accession>
<name>A0A261TRA5_9BORD</name>
<evidence type="ECO:0000313" key="1">
    <source>
        <dbReference type="EMBL" id="OZI52149.1"/>
    </source>
</evidence>
<comment type="caution">
    <text evidence="1">The sequence shown here is derived from an EMBL/GenBank/DDBJ whole genome shotgun (WGS) entry which is preliminary data.</text>
</comment>
<dbReference type="EMBL" id="NEVP01000006">
    <property type="protein sequence ID" value="OZI52149.1"/>
    <property type="molecule type" value="Genomic_DNA"/>
</dbReference>
<gene>
    <name evidence="1" type="ORF">CAL25_11730</name>
</gene>
<evidence type="ECO:0000313" key="2">
    <source>
        <dbReference type="Proteomes" id="UP000216913"/>
    </source>
</evidence>
<keyword evidence="2" id="KW-1185">Reference proteome</keyword>
<sequence>MSRENVRKLLSMTAGDTELRERVERLCDGNTIGSAARVVRLAEDLGISFHIEPFLAEMHERVEAARAKAVADGRAPESAARWRFH</sequence>
<dbReference type="OrthoDB" id="9928373at2"/>
<protein>
    <submittedName>
        <fullName evidence="1">Uncharacterized protein</fullName>
    </submittedName>
</protein>
<proteinExistence type="predicted"/>
<dbReference type="AlphaFoldDB" id="A0A261TRA5"/>
<reference evidence="1 2" key="1">
    <citation type="submission" date="2017-05" db="EMBL/GenBank/DDBJ databases">
        <title>Complete and WGS of Bordetella genogroups.</title>
        <authorList>
            <person name="Spilker T."/>
            <person name="LiPuma J."/>
        </authorList>
    </citation>
    <scope>NUCLEOTIDE SEQUENCE [LARGE SCALE GENOMIC DNA]</scope>
    <source>
        <strain evidence="1 2">AU10456</strain>
    </source>
</reference>
<dbReference type="RefSeq" id="WP_094800108.1">
    <property type="nucleotide sequence ID" value="NZ_NEVN01000006.1"/>
</dbReference>